<dbReference type="AlphaFoldDB" id="A0A0D7BM55"/>
<name>A0A0D7BM55_9AGAR</name>
<dbReference type="EMBL" id="KN880457">
    <property type="protein sequence ID" value="KIY71219.1"/>
    <property type="molecule type" value="Genomic_DNA"/>
</dbReference>
<feature type="domain" description="RRM" evidence="2">
    <location>
        <begin position="123"/>
        <end position="211"/>
    </location>
</feature>
<evidence type="ECO:0000256" key="1">
    <source>
        <dbReference type="PROSITE-ProRule" id="PRU00176"/>
    </source>
</evidence>
<keyword evidence="1" id="KW-0694">RNA-binding</keyword>
<dbReference type="PROSITE" id="PS50102">
    <property type="entry name" value="RRM"/>
    <property type="match status" value="1"/>
</dbReference>
<proteinExistence type="predicted"/>
<sequence>MSFITRAVSLPSRTGVRSMTTGTSPTTIWVSNLRKRRPNAIAELLKPYGTVVSYFFKPKKAAHNGKTSVPPSLVVSMKTRDEAQAAITAAEVAEIGEDNPLVVRQYKEPAKIWKVDKNLNPNQTLFIKFLPSATPEDPNGDGLSEALKKMCESYGEVEELRWQVNSKSGLRLTTASVRFGTVDAATKCWNEWAMYPPTFYGRALGVNYSSQKQTA</sequence>
<evidence type="ECO:0000313" key="4">
    <source>
        <dbReference type="Proteomes" id="UP000054007"/>
    </source>
</evidence>
<dbReference type="GO" id="GO:0003723">
    <property type="term" value="F:RNA binding"/>
    <property type="evidence" value="ECO:0007669"/>
    <property type="project" value="UniProtKB-UniRule"/>
</dbReference>
<keyword evidence="4" id="KW-1185">Reference proteome</keyword>
<reference evidence="3 4" key="1">
    <citation type="journal article" date="2015" name="Fungal Genet. Biol.">
        <title>Evolution of novel wood decay mechanisms in Agaricales revealed by the genome sequences of Fistulina hepatica and Cylindrobasidium torrendii.</title>
        <authorList>
            <person name="Floudas D."/>
            <person name="Held B.W."/>
            <person name="Riley R."/>
            <person name="Nagy L.G."/>
            <person name="Koehler G."/>
            <person name="Ransdell A.S."/>
            <person name="Younus H."/>
            <person name="Chow J."/>
            <person name="Chiniquy J."/>
            <person name="Lipzen A."/>
            <person name="Tritt A."/>
            <person name="Sun H."/>
            <person name="Haridas S."/>
            <person name="LaButti K."/>
            <person name="Ohm R.A."/>
            <person name="Kues U."/>
            <person name="Blanchette R.A."/>
            <person name="Grigoriev I.V."/>
            <person name="Minto R.E."/>
            <person name="Hibbett D.S."/>
        </authorList>
    </citation>
    <scope>NUCLEOTIDE SEQUENCE [LARGE SCALE GENOMIC DNA]</scope>
    <source>
        <strain evidence="3 4">FP15055 ss-10</strain>
    </source>
</reference>
<protein>
    <recommendedName>
        <fullName evidence="2">RRM domain-containing protein</fullName>
    </recommendedName>
</protein>
<evidence type="ECO:0000313" key="3">
    <source>
        <dbReference type="EMBL" id="KIY71219.1"/>
    </source>
</evidence>
<accession>A0A0D7BM55</accession>
<dbReference type="Gene3D" id="3.30.70.330">
    <property type="match status" value="2"/>
</dbReference>
<evidence type="ECO:0000259" key="2">
    <source>
        <dbReference type="PROSITE" id="PS50102"/>
    </source>
</evidence>
<dbReference type="InterPro" id="IPR012677">
    <property type="entry name" value="Nucleotide-bd_a/b_plait_sf"/>
</dbReference>
<dbReference type="SUPFAM" id="SSF54928">
    <property type="entry name" value="RNA-binding domain, RBD"/>
    <property type="match status" value="2"/>
</dbReference>
<dbReference type="SMART" id="SM00360">
    <property type="entry name" value="RRM"/>
    <property type="match status" value="2"/>
</dbReference>
<dbReference type="CDD" id="cd00590">
    <property type="entry name" value="RRM_SF"/>
    <property type="match status" value="1"/>
</dbReference>
<dbReference type="InterPro" id="IPR000504">
    <property type="entry name" value="RRM_dom"/>
</dbReference>
<gene>
    <name evidence="3" type="ORF">CYLTODRAFT_419072</name>
</gene>
<dbReference type="InterPro" id="IPR035979">
    <property type="entry name" value="RBD_domain_sf"/>
</dbReference>
<organism evidence="3 4">
    <name type="scientific">Cylindrobasidium torrendii FP15055 ss-10</name>
    <dbReference type="NCBI Taxonomy" id="1314674"/>
    <lineage>
        <taxon>Eukaryota</taxon>
        <taxon>Fungi</taxon>
        <taxon>Dikarya</taxon>
        <taxon>Basidiomycota</taxon>
        <taxon>Agaricomycotina</taxon>
        <taxon>Agaricomycetes</taxon>
        <taxon>Agaricomycetidae</taxon>
        <taxon>Agaricales</taxon>
        <taxon>Marasmiineae</taxon>
        <taxon>Physalacriaceae</taxon>
        <taxon>Cylindrobasidium</taxon>
    </lineage>
</organism>
<dbReference type="Proteomes" id="UP000054007">
    <property type="component" value="Unassembled WGS sequence"/>
</dbReference>